<dbReference type="InterPro" id="IPR036615">
    <property type="entry name" value="Mur_ligase_C_dom_sf"/>
</dbReference>
<evidence type="ECO:0000256" key="4">
    <source>
        <dbReference type="ARBA" id="ARBA00022741"/>
    </source>
</evidence>
<evidence type="ECO:0000256" key="1">
    <source>
        <dbReference type="ARBA" id="ARBA00008276"/>
    </source>
</evidence>
<dbReference type="SUPFAM" id="SSF53623">
    <property type="entry name" value="MurD-like peptide ligases, catalytic domain"/>
    <property type="match status" value="1"/>
</dbReference>
<dbReference type="SUPFAM" id="SSF53244">
    <property type="entry name" value="MurD-like peptide ligases, peptide-binding domain"/>
    <property type="match status" value="1"/>
</dbReference>
<sequence>MNYLTQNFGFEVFTPGLDRTDPVYRPFIEYFKKNGTQIIIVAGTNGKGQTAHTIGSLLTLEKQSFGLWTSPHILSVRERFLFSKDGEAAEASYEELKAGMSESERILKEELHGVKVSFYEFLFLVFLVIAKNRGSQDYLLLEVGLGGRLDAVNHFDADCVCITSISRDHQSILGSRYDQILAEKIAVSRRNKPLFTNFELEYLNSQTKAYTESHGVQWIPLKGSTHYFEANQKMAWEVFRYLRPTSLLTFSEGISKLPLYKGRREIMTFEGKSLIFIGAHNIDGVRRMLQSYLESSDLLVPEELLVSFSQRPIGEVEVMLKSLVEFFGDKASFKLTSFDHPKALDPESIRLASLKVNKGMLNFVFDWKSELKNTKANTILVCGSYYFIGEVQRFIRA</sequence>
<protein>
    <recommendedName>
        <fullName evidence="9">Folylpoly-gamma-glutamate synthetase-dihydrofolate synthetase</fullName>
    </recommendedName>
</protein>
<comment type="similarity">
    <text evidence="1">Belongs to the folylpolyglutamate synthase family.</text>
</comment>
<dbReference type="RefSeq" id="WP_323579071.1">
    <property type="nucleotide sequence ID" value="NZ_JAYGJQ010000003.1"/>
</dbReference>
<proteinExistence type="inferred from homology"/>
<evidence type="ECO:0008006" key="9">
    <source>
        <dbReference type="Google" id="ProtNLM"/>
    </source>
</evidence>
<reference evidence="7 8" key="1">
    <citation type="submission" date="2023-11" db="EMBL/GenBank/DDBJ databases">
        <title>A Novel Polar Bacteriovorax (B. antarcticus) Isolated from the Biocrust in Antarctica.</title>
        <authorList>
            <person name="Mun W."/>
            <person name="Choi S.Y."/>
            <person name="Mitchell R.J."/>
        </authorList>
    </citation>
    <scope>NUCLEOTIDE SEQUENCE [LARGE SCALE GENOMIC DNA]</scope>
    <source>
        <strain evidence="7 8">PP10</strain>
    </source>
</reference>
<evidence type="ECO:0000313" key="7">
    <source>
        <dbReference type="EMBL" id="MEA9358593.1"/>
    </source>
</evidence>
<evidence type="ECO:0000256" key="5">
    <source>
        <dbReference type="ARBA" id="ARBA00022840"/>
    </source>
</evidence>
<keyword evidence="2" id="KW-0436">Ligase</keyword>
<evidence type="ECO:0000256" key="3">
    <source>
        <dbReference type="ARBA" id="ARBA00022723"/>
    </source>
</evidence>
<gene>
    <name evidence="7" type="ORF">SHI21_20315</name>
</gene>
<dbReference type="Proteomes" id="UP001302274">
    <property type="component" value="Unassembled WGS sequence"/>
</dbReference>
<keyword evidence="5" id="KW-0067">ATP-binding</keyword>
<dbReference type="PANTHER" id="PTHR11136:SF0">
    <property type="entry name" value="DIHYDROFOLATE SYNTHETASE-RELATED"/>
    <property type="match status" value="1"/>
</dbReference>
<dbReference type="Gene3D" id="3.40.1190.10">
    <property type="entry name" value="Mur-like, catalytic domain"/>
    <property type="match status" value="1"/>
</dbReference>
<keyword evidence="3" id="KW-0479">Metal-binding</keyword>
<keyword evidence="8" id="KW-1185">Reference proteome</keyword>
<dbReference type="InterPro" id="IPR036565">
    <property type="entry name" value="Mur-like_cat_sf"/>
</dbReference>
<accession>A0ABU5VZU0</accession>
<evidence type="ECO:0000313" key="8">
    <source>
        <dbReference type="Proteomes" id="UP001302274"/>
    </source>
</evidence>
<dbReference type="InterPro" id="IPR001645">
    <property type="entry name" value="Folylpolyglutamate_synth"/>
</dbReference>
<dbReference type="EMBL" id="JAYGJQ010000003">
    <property type="protein sequence ID" value="MEA9358593.1"/>
    <property type="molecule type" value="Genomic_DNA"/>
</dbReference>
<dbReference type="PANTHER" id="PTHR11136">
    <property type="entry name" value="FOLYLPOLYGLUTAMATE SYNTHASE-RELATED"/>
    <property type="match status" value="1"/>
</dbReference>
<keyword evidence="4" id="KW-0547">Nucleotide-binding</keyword>
<keyword evidence="6" id="KW-0460">Magnesium</keyword>
<evidence type="ECO:0000256" key="6">
    <source>
        <dbReference type="ARBA" id="ARBA00022842"/>
    </source>
</evidence>
<name>A0ABU5VZU0_9BACT</name>
<evidence type="ECO:0000256" key="2">
    <source>
        <dbReference type="ARBA" id="ARBA00022598"/>
    </source>
</evidence>
<comment type="caution">
    <text evidence="7">The sequence shown here is derived from an EMBL/GenBank/DDBJ whole genome shotgun (WGS) entry which is preliminary data.</text>
</comment>
<dbReference type="Gene3D" id="3.90.190.20">
    <property type="entry name" value="Mur ligase, C-terminal domain"/>
    <property type="match status" value="1"/>
</dbReference>
<organism evidence="7 8">
    <name type="scientific">Bacteriovorax antarcticus</name>
    <dbReference type="NCBI Taxonomy" id="3088717"/>
    <lineage>
        <taxon>Bacteria</taxon>
        <taxon>Pseudomonadati</taxon>
        <taxon>Bdellovibrionota</taxon>
        <taxon>Bacteriovoracia</taxon>
        <taxon>Bacteriovoracales</taxon>
        <taxon>Bacteriovoracaceae</taxon>
        <taxon>Bacteriovorax</taxon>
    </lineage>
</organism>